<protein>
    <submittedName>
        <fullName evidence="2">Uncharacterized protein</fullName>
    </submittedName>
</protein>
<keyword evidence="1" id="KW-1133">Transmembrane helix</keyword>
<organism evidence="2 3">
    <name type="scientific">candidate division KD3-62 bacterium DG_56</name>
    <dbReference type="NCBI Taxonomy" id="1704032"/>
    <lineage>
        <taxon>Bacteria</taxon>
        <taxon>candidate division KD3-62</taxon>
    </lineage>
</organism>
<keyword evidence="1" id="KW-0812">Transmembrane</keyword>
<evidence type="ECO:0000313" key="2">
    <source>
        <dbReference type="EMBL" id="KPJ64379.1"/>
    </source>
</evidence>
<proteinExistence type="predicted"/>
<dbReference type="Proteomes" id="UP000052020">
    <property type="component" value="Unassembled WGS sequence"/>
</dbReference>
<feature type="transmembrane region" description="Helical" evidence="1">
    <location>
        <begin position="114"/>
        <end position="133"/>
    </location>
</feature>
<evidence type="ECO:0000313" key="3">
    <source>
        <dbReference type="Proteomes" id="UP000052020"/>
    </source>
</evidence>
<feature type="transmembrane region" description="Helical" evidence="1">
    <location>
        <begin position="194"/>
        <end position="216"/>
    </location>
</feature>
<feature type="transmembrane region" description="Helical" evidence="1">
    <location>
        <begin position="140"/>
        <end position="160"/>
    </location>
</feature>
<feature type="transmembrane region" description="Helical" evidence="1">
    <location>
        <begin position="76"/>
        <end position="94"/>
    </location>
</feature>
<gene>
    <name evidence="2" type="ORF">AMK68_01775</name>
</gene>
<sequence length="295" mass="31420">MMSRVKGLKLLSATGVAMALFFFAALGADYTPRAGVAETFWNLWVWPRLARLLTALAVVLAGLVSGCLLRRQRPERLAAVVGGIGGLLALVLPAVLEHGDGTIVGPLRNLVQLWWSWGLPLAVACWLGASYWRSDTRRDFWAGPSGAIIRGGVVAGLLVLPLRVPLRWYHHSLVSRWAAAHFPSAPSYHWSAEVVWIVVGGLSAIAAAAVITALLVSWRPTPWSGAFAGSGITAGLHGIYFAGLLSVGSLAPAELREALLRILLLDVAIYVVMGAIAGSFAGRWEVEPGTEPPPD</sequence>
<dbReference type="AlphaFoldDB" id="A0A0S7XQ94"/>
<comment type="caution">
    <text evidence="2">The sequence shown here is derived from an EMBL/GenBank/DDBJ whole genome shotgun (WGS) entry which is preliminary data.</text>
</comment>
<accession>A0A0S7XQ94</accession>
<feature type="transmembrane region" description="Helical" evidence="1">
    <location>
        <begin position="51"/>
        <end position="69"/>
    </location>
</feature>
<keyword evidence="1" id="KW-0472">Membrane</keyword>
<evidence type="ECO:0000256" key="1">
    <source>
        <dbReference type="SAM" id="Phobius"/>
    </source>
</evidence>
<name>A0A0S7XQ94_9BACT</name>
<dbReference type="EMBL" id="LIZY01000029">
    <property type="protein sequence ID" value="KPJ64379.1"/>
    <property type="molecule type" value="Genomic_DNA"/>
</dbReference>
<reference evidence="2 3" key="1">
    <citation type="journal article" date="2015" name="Microbiome">
        <title>Genomic resolution of linkages in carbon, nitrogen, and sulfur cycling among widespread estuary sediment bacteria.</title>
        <authorList>
            <person name="Baker B.J."/>
            <person name="Lazar C.S."/>
            <person name="Teske A.P."/>
            <person name="Dick G.J."/>
        </authorList>
    </citation>
    <scope>NUCLEOTIDE SEQUENCE [LARGE SCALE GENOMIC DNA]</scope>
    <source>
        <strain evidence="2">DG_56</strain>
    </source>
</reference>
<feature type="transmembrane region" description="Helical" evidence="1">
    <location>
        <begin position="258"/>
        <end position="281"/>
    </location>
</feature>
<feature type="transmembrane region" description="Helical" evidence="1">
    <location>
        <begin position="223"/>
        <end position="246"/>
    </location>
</feature>